<gene>
    <name evidence="22" type="ORF">TCAL_01473</name>
</gene>
<keyword evidence="6 17" id="KW-0479">Metal-binding</keyword>
<feature type="region of interest" description="Disordered" evidence="19">
    <location>
        <begin position="1120"/>
        <end position="1157"/>
    </location>
</feature>
<evidence type="ECO:0000256" key="7">
    <source>
        <dbReference type="ARBA" id="ARBA00022741"/>
    </source>
</evidence>
<evidence type="ECO:0000256" key="9">
    <source>
        <dbReference type="ARBA" id="ARBA00022842"/>
    </source>
</evidence>
<dbReference type="Pfam" id="PF13246">
    <property type="entry name" value="Cation_ATPase"/>
    <property type="match status" value="1"/>
</dbReference>
<keyword evidence="23" id="KW-1185">Reference proteome</keyword>
<keyword evidence="4" id="KW-1003">Cell membrane</keyword>
<feature type="binding site" evidence="16">
    <location>
        <position position="517"/>
    </location>
    <ligand>
        <name>ATP</name>
        <dbReference type="ChEBI" id="CHEBI:30616"/>
    </ligand>
</feature>
<feature type="binding site" evidence="16">
    <location>
        <position position="748"/>
    </location>
    <ligand>
        <name>ATP</name>
        <dbReference type="ChEBI" id="CHEBI:30616"/>
    </ligand>
</feature>
<dbReference type="InterPro" id="IPR001757">
    <property type="entry name" value="P_typ_ATPase"/>
</dbReference>
<feature type="transmembrane region" description="Helical" evidence="18">
    <location>
        <begin position="914"/>
        <end position="938"/>
    </location>
</feature>
<organism evidence="22 23">
    <name type="scientific">Tigriopus californicus</name>
    <name type="common">Marine copepod</name>
    <dbReference type="NCBI Taxonomy" id="6832"/>
    <lineage>
        <taxon>Eukaryota</taxon>
        <taxon>Metazoa</taxon>
        <taxon>Ecdysozoa</taxon>
        <taxon>Arthropoda</taxon>
        <taxon>Crustacea</taxon>
        <taxon>Multicrustacea</taxon>
        <taxon>Hexanauplia</taxon>
        <taxon>Copepoda</taxon>
        <taxon>Harpacticoida</taxon>
        <taxon>Harpacticidae</taxon>
        <taxon>Tigriopus</taxon>
    </lineage>
</organism>
<evidence type="ECO:0000256" key="13">
    <source>
        <dbReference type="ARBA" id="ARBA00034036"/>
    </source>
</evidence>
<dbReference type="Proteomes" id="UP000318571">
    <property type="component" value="Chromosome 8"/>
</dbReference>
<evidence type="ECO:0000256" key="18">
    <source>
        <dbReference type="RuleBase" id="RU362033"/>
    </source>
</evidence>
<dbReference type="InterPro" id="IPR023214">
    <property type="entry name" value="HAD_sf"/>
</dbReference>
<evidence type="ECO:0000256" key="15">
    <source>
        <dbReference type="PIRSR" id="PIRSR606539-1"/>
    </source>
</evidence>
<dbReference type="PANTHER" id="PTHR24092:SF150">
    <property type="entry name" value="PHOSPHOLIPID-TRANSPORTING ATPASE"/>
    <property type="match status" value="1"/>
</dbReference>
<feature type="binding site" evidence="16">
    <location>
        <position position="399"/>
    </location>
    <ligand>
        <name>ATP</name>
        <dbReference type="ChEBI" id="CHEBI:30616"/>
    </ligand>
</feature>
<dbReference type="InterPro" id="IPR032631">
    <property type="entry name" value="P-type_ATPase_N"/>
</dbReference>
<dbReference type="InterPro" id="IPR023298">
    <property type="entry name" value="ATPase_P-typ_TM_dom_sf"/>
</dbReference>
<evidence type="ECO:0000313" key="22">
    <source>
        <dbReference type="EMBL" id="TRY61578.1"/>
    </source>
</evidence>
<evidence type="ECO:0000313" key="23">
    <source>
        <dbReference type="Proteomes" id="UP000318571"/>
    </source>
</evidence>
<keyword evidence="8 16" id="KW-0067">ATP-binding</keyword>
<sequence>MSETDEVDGAVASRLIHASSNIRSIRINGTQDQHYLSNKISTAKYSFLSFVPKFLYEQFRRLANVFFLSIGLLQQIPNVSPTGRFVTIVPFSVILALTALKELVEDYKRHRADDKTNNSLVEVLADGGNWQKKPWKDLKVGDVVRVVNGQFFPSDLVLLASCEPMGMCNIETSNLDGETNLKIRSALLLTCVYDTQVKISELQGEIRCELPNKSLYEFQGNISISRSSDDWTPLNPNSILLRGAKLMNTDWIHGVVIYTGHETKLLMNSTKAPLKRSRIDCVTNSQIILLFFILVAIAIVSALGNWILTECFDDNHQIYWGPFEGNNFFYNVLTFFILYNNLIPISLQVTLEFVRFIQAFFINWDEGMFHKPSNTYALARTSNLNEELGQIKYVFSDKTGTLTENIMEFKRASIAGVSYSISADEEQSDLIRHLREKSKSKAIIEDFLVLMAMCHTVIPDTKDDGVIHYNASSPDEKALVEGAARYGYHFVDRKPDTVVLKTPNGMEEYTILNIIEFTSDRKRMTVIARTPSNEIKLFVKGADTMVSERLANDPVSRKFFDQTLDHCVEYAVEGLRTLFLAVRSVSEEEYHEWQLKYRDASMDLFDREKAIAEAAEDIEKELTLLGATAIEDKLQEGVPEAIADLLEANIKVWLLTGDKQETAINIGHSCRLLKGDTPIITLNDERSIRQDISNHVEEFRNNCSLGNNDNNVSLVIDGKTLGHVLRDDPLKRTFFDLCNSCSSVICCRVSPSQKAEVVDLVTKFTGEVSLAIGDGANDVAMIQKANVGVGISGNEGLQAANSSDFAIAQFRFITRLLFVHGSWNYTRVSKVILYSFYKNICLYVIELWYALYNYWSGQVLFERWTIGMYNIFFTSMPPIAMGIFDHQCTAETRLSHPVMYQSTQLSEYFNIKIFWFWVLKSLIHSVILYWLPLVFYGYGNVWQSGNSGGYLVLGNTVYSLVVVTVCIKSGLEMDSWSWLTHLSLWGSIAFWFVFLVCYSCFWPLGIPFAPNMAGMFSILAKSPIFWLSMLLVPVVTLLPDICYKVYRVAFHASKTDIIRIAEIQNMNVDPFVEDGGSSHSNQGSLAFVLRRLQKLNPKNRRSSGSNTGYAFSQEEDGVVSQSEVVRRKSRAPRHDKDAPGVSGIKLSPTLEESESGITSKSNSIVRFNDLGGTKTSLTSPNSESLSNTPFLVTTRTKELPSPQSPIKINSKFSSYKQYAHNPSERHPLRERTNETPV</sequence>
<dbReference type="SUPFAM" id="SSF81660">
    <property type="entry name" value="Metal cation-transporting ATPase, ATP-binding domain N"/>
    <property type="match status" value="1"/>
</dbReference>
<dbReference type="SFLD" id="SFLDG00002">
    <property type="entry name" value="C1.7:_P-type_atpase_like"/>
    <property type="match status" value="1"/>
</dbReference>
<name>A0A553N829_TIGCA</name>
<dbReference type="InterPro" id="IPR044492">
    <property type="entry name" value="P_typ_ATPase_HD_dom"/>
</dbReference>
<dbReference type="EC" id="7.6.2.1" evidence="18"/>
<evidence type="ECO:0000256" key="16">
    <source>
        <dbReference type="PIRSR" id="PIRSR606539-2"/>
    </source>
</evidence>
<dbReference type="GO" id="GO:0000287">
    <property type="term" value="F:magnesium ion binding"/>
    <property type="evidence" value="ECO:0007669"/>
    <property type="project" value="UniProtKB-UniRule"/>
</dbReference>
<feature type="binding site" evidence="16">
    <location>
        <position position="576"/>
    </location>
    <ligand>
        <name>ATP</name>
        <dbReference type="ChEBI" id="CHEBI:30616"/>
    </ligand>
</feature>
<feature type="binding site" evidence="17">
    <location>
        <position position="778"/>
    </location>
    <ligand>
        <name>Mg(2+)</name>
        <dbReference type="ChEBI" id="CHEBI:18420"/>
    </ligand>
</feature>
<comment type="catalytic activity">
    <reaction evidence="14">
        <text>a 1,2-diacyl-sn-glycero-3-phospho-L-serine(out) + ATP + H2O = a 1,2-diacyl-sn-glycero-3-phospho-L-serine(in) + ADP + phosphate + H(+)</text>
        <dbReference type="Rhea" id="RHEA:38567"/>
        <dbReference type="ChEBI" id="CHEBI:15377"/>
        <dbReference type="ChEBI" id="CHEBI:15378"/>
        <dbReference type="ChEBI" id="CHEBI:30616"/>
        <dbReference type="ChEBI" id="CHEBI:43474"/>
        <dbReference type="ChEBI" id="CHEBI:57262"/>
        <dbReference type="ChEBI" id="CHEBI:456216"/>
    </reaction>
    <physiologicalReaction direction="left-to-right" evidence="14">
        <dbReference type="Rhea" id="RHEA:38568"/>
    </physiologicalReaction>
</comment>
<comment type="caution">
    <text evidence="22">The sequence shown here is derived from an EMBL/GenBank/DDBJ whole genome shotgun (WGS) entry which is preliminary data.</text>
</comment>
<dbReference type="SUPFAM" id="SSF81665">
    <property type="entry name" value="Calcium ATPase, transmembrane domain M"/>
    <property type="match status" value="1"/>
</dbReference>
<dbReference type="OMA" id="MHSFWSW"/>
<feature type="compositionally biased region" description="Polar residues" evidence="19">
    <location>
        <begin position="1204"/>
        <end position="1216"/>
    </location>
</feature>
<evidence type="ECO:0000256" key="2">
    <source>
        <dbReference type="ARBA" id="ARBA00004236"/>
    </source>
</evidence>
<dbReference type="Gene3D" id="3.40.50.1000">
    <property type="entry name" value="HAD superfamily/HAD-like"/>
    <property type="match status" value="1"/>
</dbReference>
<dbReference type="InterPro" id="IPR032630">
    <property type="entry name" value="P_typ_ATPase_c"/>
</dbReference>
<keyword evidence="7 16" id="KW-0547">Nucleotide-binding</keyword>
<comment type="catalytic activity">
    <reaction evidence="13 18">
        <text>ATP + H2O + phospholipidSide 1 = ADP + phosphate + phospholipidSide 2.</text>
        <dbReference type="EC" id="7.6.2.1"/>
    </reaction>
</comment>
<dbReference type="NCBIfam" id="TIGR01494">
    <property type="entry name" value="ATPase_P-type"/>
    <property type="match status" value="2"/>
</dbReference>
<dbReference type="Pfam" id="PF16209">
    <property type="entry name" value="PhoLip_ATPase_N"/>
    <property type="match status" value="1"/>
</dbReference>
<feature type="binding site" evidence="16">
    <location>
        <position position="656"/>
    </location>
    <ligand>
        <name>ATP</name>
        <dbReference type="ChEBI" id="CHEBI:30616"/>
    </ligand>
</feature>
<feature type="binding site" evidence="16">
    <location>
        <position position="476"/>
    </location>
    <ligand>
        <name>ATP</name>
        <dbReference type="ChEBI" id="CHEBI:30616"/>
    </ligand>
</feature>
<feature type="transmembrane region" description="Helical" evidence="18">
    <location>
        <begin position="864"/>
        <end position="884"/>
    </location>
</feature>
<dbReference type="AlphaFoldDB" id="A0A553N829"/>
<keyword evidence="11 18" id="KW-1133">Transmembrane helix</keyword>
<dbReference type="GO" id="GO:0045332">
    <property type="term" value="P:phospholipid translocation"/>
    <property type="evidence" value="ECO:0007669"/>
    <property type="project" value="TreeGrafter"/>
</dbReference>
<dbReference type="InterPro" id="IPR006539">
    <property type="entry name" value="P-type_ATPase_IV"/>
</dbReference>
<dbReference type="InterPro" id="IPR036412">
    <property type="entry name" value="HAD-like_sf"/>
</dbReference>
<evidence type="ECO:0000256" key="1">
    <source>
        <dbReference type="ARBA" id="ARBA00004141"/>
    </source>
</evidence>
<accession>A0A553N829</accession>
<feature type="binding site" evidence="17">
    <location>
        <position position="399"/>
    </location>
    <ligand>
        <name>Mg(2+)</name>
        <dbReference type="ChEBI" id="CHEBI:18420"/>
    </ligand>
</feature>
<feature type="binding site" evidence="16">
    <location>
        <position position="540"/>
    </location>
    <ligand>
        <name>ATP</name>
        <dbReference type="ChEBI" id="CHEBI:30616"/>
    </ligand>
</feature>
<feature type="region of interest" description="Disordered" evidence="19">
    <location>
        <begin position="1193"/>
        <end position="1237"/>
    </location>
</feature>
<dbReference type="CDD" id="cd02073">
    <property type="entry name" value="P-type_ATPase_APLT_Dnf-like"/>
    <property type="match status" value="1"/>
</dbReference>
<evidence type="ECO:0000256" key="10">
    <source>
        <dbReference type="ARBA" id="ARBA00022967"/>
    </source>
</evidence>
<feature type="binding site" evidence="16">
    <location>
        <position position="398"/>
    </location>
    <ligand>
        <name>ATP</name>
        <dbReference type="ChEBI" id="CHEBI:30616"/>
    </ligand>
</feature>
<comment type="similarity">
    <text evidence="3 18">Belongs to the cation transport ATPase (P-type) (TC 3.A.3) family. Type IV subfamily.</text>
</comment>
<feature type="binding site" evidence="16">
    <location>
        <position position="777"/>
    </location>
    <ligand>
        <name>ATP</name>
        <dbReference type="ChEBI" id="CHEBI:30616"/>
    </ligand>
</feature>
<feature type="transmembrane region" description="Helical" evidence="18">
    <location>
        <begin position="1024"/>
        <end position="1046"/>
    </location>
</feature>
<dbReference type="GO" id="GO:0016887">
    <property type="term" value="F:ATP hydrolysis activity"/>
    <property type="evidence" value="ECO:0007669"/>
    <property type="project" value="InterPro"/>
</dbReference>
<feature type="domain" description="P-type ATPase C-terminal" evidence="21">
    <location>
        <begin position="800"/>
        <end position="1051"/>
    </location>
</feature>
<evidence type="ECO:0000256" key="4">
    <source>
        <dbReference type="ARBA" id="ARBA00022475"/>
    </source>
</evidence>
<dbReference type="GO" id="GO:0005802">
    <property type="term" value="C:trans-Golgi network"/>
    <property type="evidence" value="ECO:0007669"/>
    <property type="project" value="TreeGrafter"/>
</dbReference>
<feature type="binding site" evidence="16">
    <location>
        <position position="397"/>
    </location>
    <ligand>
        <name>ATP</name>
        <dbReference type="ChEBI" id="CHEBI:30616"/>
    </ligand>
</feature>
<keyword evidence="5 18" id="KW-0812">Transmembrane</keyword>
<dbReference type="Gene3D" id="3.40.1110.10">
    <property type="entry name" value="Calcium-transporting ATPase, cytoplasmic domain N"/>
    <property type="match status" value="1"/>
</dbReference>
<evidence type="ECO:0000256" key="5">
    <source>
        <dbReference type="ARBA" id="ARBA00022692"/>
    </source>
</evidence>
<evidence type="ECO:0000256" key="17">
    <source>
        <dbReference type="PIRSR" id="PIRSR606539-3"/>
    </source>
</evidence>
<evidence type="ECO:0000256" key="3">
    <source>
        <dbReference type="ARBA" id="ARBA00008109"/>
    </source>
</evidence>
<dbReference type="STRING" id="6832.A0A553N829"/>
<dbReference type="PRINTS" id="PR00119">
    <property type="entry name" value="CATATPASE"/>
</dbReference>
<comment type="cofactor">
    <cofactor evidence="17">
        <name>Mg(2+)</name>
        <dbReference type="ChEBI" id="CHEBI:18420"/>
    </cofactor>
</comment>
<dbReference type="GO" id="GO:0090556">
    <property type="term" value="F:phosphatidylserine floppase activity"/>
    <property type="evidence" value="ECO:0007669"/>
    <property type="project" value="RHEA"/>
</dbReference>
<dbReference type="SFLD" id="SFLDS00003">
    <property type="entry name" value="Haloacid_Dehalogenase"/>
    <property type="match status" value="1"/>
</dbReference>
<dbReference type="Pfam" id="PF16212">
    <property type="entry name" value="PhoLip_ATPase_C"/>
    <property type="match status" value="1"/>
</dbReference>
<dbReference type="InterPro" id="IPR018303">
    <property type="entry name" value="ATPase_P-typ_P_site"/>
</dbReference>
<evidence type="ECO:0000256" key="19">
    <source>
        <dbReference type="SAM" id="MobiDB-lite"/>
    </source>
</evidence>
<feature type="active site" description="4-aspartylphosphate intermediate" evidence="15">
    <location>
        <position position="397"/>
    </location>
</feature>
<comment type="subcellular location">
    <subcellularLocation>
        <location evidence="2">Cell membrane</location>
    </subcellularLocation>
    <subcellularLocation>
        <location evidence="1 18">Membrane</location>
        <topology evidence="1 18">Multi-pass membrane protein</topology>
    </subcellularLocation>
</comment>
<evidence type="ECO:0000259" key="21">
    <source>
        <dbReference type="Pfam" id="PF16212"/>
    </source>
</evidence>
<feature type="binding site" evidence="16">
    <location>
        <position position="778"/>
    </location>
    <ligand>
        <name>ATP</name>
        <dbReference type="ChEBI" id="CHEBI:30616"/>
    </ligand>
</feature>
<reference evidence="22 23" key="1">
    <citation type="journal article" date="2018" name="Nat. Ecol. Evol.">
        <title>Genomic signatures of mitonuclear coevolution across populations of Tigriopus californicus.</title>
        <authorList>
            <person name="Barreto F.S."/>
            <person name="Watson E.T."/>
            <person name="Lima T.G."/>
            <person name="Willett C.S."/>
            <person name="Edmands S."/>
            <person name="Li W."/>
            <person name="Burton R.S."/>
        </authorList>
    </citation>
    <scope>NUCLEOTIDE SEQUENCE [LARGE SCALE GENOMIC DNA]</scope>
    <source>
        <strain evidence="22 23">San Diego</strain>
    </source>
</reference>
<evidence type="ECO:0000256" key="6">
    <source>
        <dbReference type="ARBA" id="ARBA00022723"/>
    </source>
</evidence>
<keyword evidence="9 17" id="KW-0460">Magnesium</keyword>
<keyword evidence="12 18" id="KW-0472">Membrane</keyword>
<feature type="binding site" evidence="17">
    <location>
        <position position="774"/>
    </location>
    <ligand>
        <name>Mg(2+)</name>
        <dbReference type="ChEBI" id="CHEBI:18420"/>
    </ligand>
</feature>
<feature type="binding site" evidence="16">
    <location>
        <position position="658"/>
    </location>
    <ligand>
        <name>ATP</name>
        <dbReference type="ChEBI" id="CHEBI:30616"/>
    </ligand>
</feature>
<proteinExistence type="inferred from homology"/>
<dbReference type="FunFam" id="2.70.150.10:FF:000021">
    <property type="entry name" value="Phospholipid-transporting ATPase"/>
    <property type="match status" value="1"/>
</dbReference>
<dbReference type="InterPro" id="IPR023299">
    <property type="entry name" value="ATPase_P-typ_cyto_dom_N"/>
</dbReference>
<dbReference type="NCBIfam" id="TIGR01652">
    <property type="entry name" value="ATPase-Plipid"/>
    <property type="match status" value="1"/>
</dbReference>
<dbReference type="FunFam" id="3.40.50.1000:FF:000014">
    <property type="entry name" value="Phospholipid-transporting ATPase"/>
    <property type="match status" value="1"/>
</dbReference>
<feature type="binding site" evidence="16">
    <location>
        <position position="754"/>
    </location>
    <ligand>
        <name>ATP</name>
        <dbReference type="ChEBI" id="CHEBI:30616"/>
    </ligand>
</feature>
<dbReference type="OrthoDB" id="377733at2759"/>
<evidence type="ECO:0000256" key="12">
    <source>
        <dbReference type="ARBA" id="ARBA00023136"/>
    </source>
</evidence>
<evidence type="ECO:0000256" key="11">
    <source>
        <dbReference type="ARBA" id="ARBA00022989"/>
    </source>
</evidence>
<feature type="transmembrane region" description="Helical" evidence="18">
    <location>
        <begin position="983"/>
        <end position="1004"/>
    </location>
</feature>
<dbReference type="PANTHER" id="PTHR24092">
    <property type="entry name" value="PROBABLE PHOSPHOLIPID-TRANSPORTING ATPASE"/>
    <property type="match status" value="1"/>
</dbReference>
<feature type="transmembrane region" description="Helical" evidence="18">
    <location>
        <begin position="831"/>
        <end position="852"/>
    </location>
</feature>
<feature type="transmembrane region" description="Helical" evidence="18">
    <location>
        <begin position="950"/>
        <end position="971"/>
    </location>
</feature>
<dbReference type="InterPro" id="IPR008250">
    <property type="entry name" value="ATPase_P-typ_transduc_dom_A_sf"/>
</dbReference>
<dbReference type="GO" id="GO:0005524">
    <property type="term" value="F:ATP binding"/>
    <property type="evidence" value="ECO:0007669"/>
    <property type="project" value="UniProtKB-UniRule"/>
</dbReference>
<protein>
    <recommendedName>
        <fullName evidence="18">Phospholipid-transporting ATPase</fullName>
        <ecNumber evidence="18">7.6.2.1</ecNumber>
    </recommendedName>
</protein>
<evidence type="ECO:0000259" key="20">
    <source>
        <dbReference type="Pfam" id="PF16209"/>
    </source>
</evidence>
<dbReference type="SUPFAM" id="SSF81653">
    <property type="entry name" value="Calcium ATPase, transduction domain A"/>
    <property type="match status" value="1"/>
</dbReference>
<feature type="binding site" evidence="17">
    <location>
        <position position="397"/>
    </location>
    <ligand>
        <name>Mg(2+)</name>
        <dbReference type="ChEBI" id="CHEBI:18420"/>
    </ligand>
</feature>
<dbReference type="GO" id="GO:0005886">
    <property type="term" value="C:plasma membrane"/>
    <property type="evidence" value="ECO:0007669"/>
    <property type="project" value="UniProtKB-SubCell"/>
</dbReference>
<feature type="compositionally biased region" description="Basic and acidic residues" evidence="19">
    <location>
        <begin position="1222"/>
        <end position="1237"/>
    </location>
</feature>
<feature type="binding site" evidence="16">
    <location>
        <position position="657"/>
    </location>
    <ligand>
        <name>ATP</name>
        <dbReference type="ChEBI" id="CHEBI:30616"/>
    </ligand>
</feature>
<dbReference type="EMBL" id="VCGU01000459">
    <property type="protein sequence ID" value="TRY61578.1"/>
    <property type="molecule type" value="Genomic_DNA"/>
</dbReference>
<evidence type="ECO:0000256" key="14">
    <source>
        <dbReference type="ARBA" id="ARBA00051303"/>
    </source>
</evidence>
<feature type="transmembrane region" description="Helical" evidence="18">
    <location>
        <begin position="287"/>
        <end position="308"/>
    </location>
</feature>
<feature type="domain" description="P-type ATPase N-terminal" evidence="20">
    <location>
        <begin position="31"/>
        <end position="88"/>
    </location>
</feature>
<dbReference type="Gene3D" id="2.70.150.10">
    <property type="entry name" value="Calcium-transporting ATPase, cytoplasmic transduction domain A"/>
    <property type="match status" value="1"/>
</dbReference>
<feature type="transmembrane region" description="Helical" evidence="18">
    <location>
        <begin position="328"/>
        <end position="347"/>
    </location>
</feature>
<keyword evidence="10 18" id="KW-1278">Translocase</keyword>
<dbReference type="SUPFAM" id="SSF56784">
    <property type="entry name" value="HAD-like"/>
    <property type="match status" value="1"/>
</dbReference>
<dbReference type="SFLD" id="SFLDF00027">
    <property type="entry name" value="p-type_atpase"/>
    <property type="match status" value="1"/>
</dbReference>
<evidence type="ECO:0000256" key="8">
    <source>
        <dbReference type="ARBA" id="ARBA00022840"/>
    </source>
</evidence>
<dbReference type="PROSITE" id="PS00154">
    <property type="entry name" value="ATPASE_E1_E2"/>
    <property type="match status" value="1"/>
</dbReference>